<evidence type="ECO:0000313" key="2">
    <source>
        <dbReference type="Proteomes" id="UP000278398"/>
    </source>
</evidence>
<dbReference type="SUPFAM" id="SSF102712">
    <property type="entry name" value="JAB1/MPN domain"/>
    <property type="match status" value="1"/>
</dbReference>
<dbReference type="EMBL" id="RWKW01000035">
    <property type="protein sequence ID" value="RST86384.1"/>
    <property type="molecule type" value="Genomic_DNA"/>
</dbReference>
<dbReference type="OrthoDB" id="3367557at2"/>
<dbReference type="Gene3D" id="3.40.140.10">
    <property type="entry name" value="Cytidine Deaminase, domain 2"/>
    <property type="match status" value="1"/>
</dbReference>
<dbReference type="RefSeq" id="WP_126699855.1">
    <property type="nucleotide sequence ID" value="NZ_RWKW01000035.1"/>
</dbReference>
<dbReference type="Proteomes" id="UP000278398">
    <property type="component" value="Unassembled WGS sequence"/>
</dbReference>
<comment type="caution">
    <text evidence="1">The sequence shown here is derived from an EMBL/GenBank/DDBJ whole genome shotgun (WGS) entry which is preliminary data.</text>
</comment>
<sequence>MNFFNLATIRRLFAPRHELSCSWLLWLRLCGKLRERGRRCSRESGAFLLGRREDGRARVVDFVLYDDLDPHCLDSGIVRFDGRYFSDLWAICKARGLSVVADIHVHPGGAGQSDSDRDHPMISRAGHIALILPRFATGRQPRRDIGMYQYLGGKRWATVPAEERSRFFHIGL</sequence>
<proteinExistence type="predicted"/>
<evidence type="ECO:0008006" key="3">
    <source>
        <dbReference type="Google" id="ProtNLM"/>
    </source>
</evidence>
<evidence type="ECO:0000313" key="1">
    <source>
        <dbReference type="EMBL" id="RST86384.1"/>
    </source>
</evidence>
<accession>A0A3S0G8V9</accession>
<keyword evidence="2" id="KW-1185">Reference proteome</keyword>
<reference evidence="1 2" key="1">
    <citation type="submission" date="2018-12" db="EMBL/GenBank/DDBJ databases">
        <title>Mesorhizobium carbonis sp. nov., isolated from coal mine water.</title>
        <authorList>
            <person name="Xin W."/>
            <person name="Xu Z."/>
            <person name="Xiang F."/>
            <person name="Zhang J."/>
            <person name="Xi L."/>
            <person name="Liu J."/>
        </authorList>
    </citation>
    <scope>NUCLEOTIDE SEQUENCE [LARGE SCALE GENOMIC DNA]</scope>
    <source>
        <strain evidence="1 2">B2.3</strain>
    </source>
</reference>
<organism evidence="1 2">
    <name type="scientific">Aquibium carbonis</name>
    <dbReference type="NCBI Taxonomy" id="2495581"/>
    <lineage>
        <taxon>Bacteria</taxon>
        <taxon>Pseudomonadati</taxon>
        <taxon>Pseudomonadota</taxon>
        <taxon>Alphaproteobacteria</taxon>
        <taxon>Hyphomicrobiales</taxon>
        <taxon>Phyllobacteriaceae</taxon>
        <taxon>Aquibium</taxon>
    </lineage>
</organism>
<gene>
    <name evidence="1" type="ORF">EJC49_10370</name>
</gene>
<dbReference type="AlphaFoldDB" id="A0A3S0G8V9"/>
<protein>
    <recommendedName>
        <fullName evidence="3">JAB domain-containing protein</fullName>
    </recommendedName>
</protein>
<name>A0A3S0G8V9_9HYPH</name>